<dbReference type="GO" id="GO:0005886">
    <property type="term" value="C:plasma membrane"/>
    <property type="evidence" value="ECO:0007669"/>
    <property type="project" value="TreeGrafter"/>
</dbReference>
<dbReference type="Gene3D" id="1.10.540.10">
    <property type="entry name" value="Acyl-CoA dehydrogenase/oxidase, N-terminal domain"/>
    <property type="match status" value="1"/>
</dbReference>
<evidence type="ECO:0000259" key="9">
    <source>
        <dbReference type="Pfam" id="PF02770"/>
    </source>
</evidence>
<dbReference type="STRING" id="1121393.SAMN02745216_02556"/>
<dbReference type="EMBL" id="FQZU01000014">
    <property type="protein sequence ID" value="SHJ92257.1"/>
    <property type="molecule type" value="Genomic_DNA"/>
</dbReference>
<dbReference type="InterPro" id="IPR013786">
    <property type="entry name" value="AcylCoA_DH/ox_N"/>
</dbReference>
<dbReference type="Pfam" id="PF02770">
    <property type="entry name" value="Acyl-CoA_dh_M"/>
    <property type="match status" value="1"/>
</dbReference>
<evidence type="ECO:0008006" key="13">
    <source>
        <dbReference type="Google" id="ProtNLM"/>
    </source>
</evidence>
<accession>A0A1M6N9D9</accession>
<organism evidence="11 12">
    <name type="scientific">Desulfatibacillum alkenivorans DSM 16219</name>
    <dbReference type="NCBI Taxonomy" id="1121393"/>
    <lineage>
        <taxon>Bacteria</taxon>
        <taxon>Pseudomonadati</taxon>
        <taxon>Thermodesulfobacteriota</taxon>
        <taxon>Desulfobacteria</taxon>
        <taxon>Desulfobacterales</taxon>
        <taxon>Desulfatibacillaceae</taxon>
        <taxon>Desulfatibacillum</taxon>
    </lineage>
</organism>
<comment type="subunit">
    <text evidence="3">Homotetramer.</text>
</comment>
<dbReference type="InterPro" id="IPR009075">
    <property type="entry name" value="AcylCo_DH/oxidase_C"/>
</dbReference>
<feature type="domain" description="Acyl-CoA dehydrogenase/oxidase N-terminal" evidence="10">
    <location>
        <begin position="6"/>
        <end position="130"/>
    </location>
</feature>
<feature type="domain" description="Acyl-CoA oxidase/dehydrogenase middle" evidence="9">
    <location>
        <begin position="136"/>
        <end position="228"/>
    </location>
</feature>
<evidence type="ECO:0000259" key="8">
    <source>
        <dbReference type="Pfam" id="PF00441"/>
    </source>
</evidence>
<evidence type="ECO:0000256" key="3">
    <source>
        <dbReference type="ARBA" id="ARBA00011881"/>
    </source>
</evidence>
<dbReference type="Gene3D" id="2.40.110.10">
    <property type="entry name" value="Butyryl-CoA Dehydrogenase, subunit A, domain 2"/>
    <property type="match status" value="1"/>
</dbReference>
<dbReference type="InterPro" id="IPR037069">
    <property type="entry name" value="AcylCoA_DH/ox_N_sf"/>
</dbReference>
<dbReference type="FunFam" id="2.40.110.10:FF:000011">
    <property type="entry name" value="Acyl-CoA dehydrogenase FadE34"/>
    <property type="match status" value="1"/>
</dbReference>
<evidence type="ECO:0000256" key="7">
    <source>
        <dbReference type="RuleBase" id="RU362125"/>
    </source>
</evidence>
<dbReference type="InterPro" id="IPR006091">
    <property type="entry name" value="Acyl-CoA_Oxase/DH_mid-dom"/>
</dbReference>
<dbReference type="InterPro" id="IPR009100">
    <property type="entry name" value="AcylCoA_DH/oxidase_NM_dom_sf"/>
</dbReference>
<evidence type="ECO:0000256" key="1">
    <source>
        <dbReference type="ARBA" id="ARBA00001974"/>
    </source>
</evidence>
<dbReference type="SUPFAM" id="SSF56645">
    <property type="entry name" value="Acyl-CoA dehydrogenase NM domain-like"/>
    <property type="match status" value="1"/>
</dbReference>
<name>A0A1M6N9D9_9BACT</name>
<dbReference type="InterPro" id="IPR046373">
    <property type="entry name" value="Acyl-CoA_Oxase/DH_mid-dom_sf"/>
</dbReference>
<reference evidence="12" key="1">
    <citation type="submission" date="2016-11" db="EMBL/GenBank/DDBJ databases">
        <authorList>
            <person name="Varghese N."/>
            <person name="Submissions S."/>
        </authorList>
    </citation>
    <scope>NUCLEOTIDE SEQUENCE [LARGE SCALE GENOMIC DNA]</scope>
    <source>
        <strain evidence="12">DSM 16219</strain>
    </source>
</reference>
<dbReference type="GO" id="GO:0016627">
    <property type="term" value="F:oxidoreductase activity, acting on the CH-CH group of donors"/>
    <property type="evidence" value="ECO:0007669"/>
    <property type="project" value="InterPro"/>
</dbReference>
<dbReference type="OrthoDB" id="9765339at2"/>
<comment type="similarity">
    <text evidence="2 7">Belongs to the acyl-CoA dehydrogenase family.</text>
</comment>
<dbReference type="GO" id="GO:0050660">
    <property type="term" value="F:flavin adenine dinucleotide binding"/>
    <property type="evidence" value="ECO:0007669"/>
    <property type="project" value="InterPro"/>
</dbReference>
<evidence type="ECO:0000313" key="11">
    <source>
        <dbReference type="EMBL" id="SHJ92257.1"/>
    </source>
</evidence>
<dbReference type="AlphaFoldDB" id="A0A1M6N9D9"/>
<feature type="domain" description="Acyl-CoA dehydrogenase/oxidase C-terminal" evidence="8">
    <location>
        <begin position="240"/>
        <end position="392"/>
    </location>
</feature>
<dbReference type="Pfam" id="PF00441">
    <property type="entry name" value="Acyl-CoA_dh_1"/>
    <property type="match status" value="1"/>
</dbReference>
<comment type="cofactor">
    <cofactor evidence="1 7">
        <name>FAD</name>
        <dbReference type="ChEBI" id="CHEBI:57692"/>
    </cofactor>
</comment>
<dbReference type="InterPro" id="IPR036250">
    <property type="entry name" value="AcylCo_DH-like_C"/>
</dbReference>
<evidence type="ECO:0000259" key="10">
    <source>
        <dbReference type="Pfam" id="PF02771"/>
    </source>
</evidence>
<dbReference type="PANTHER" id="PTHR43292">
    <property type="entry name" value="ACYL-COA DEHYDROGENASE"/>
    <property type="match status" value="1"/>
</dbReference>
<dbReference type="PANTHER" id="PTHR43292:SF3">
    <property type="entry name" value="ACYL-COA DEHYDROGENASE FADE29"/>
    <property type="match status" value="1"/>
</dbReference>
<evidence type="ECO:0000256" key="5">
    <source>
        <dbReference type="ARBA" id="ARBA00022827"/>
    </source>
</evidence>
<dbReference type="RefSeq" id="WP_073476367.1">
    <property type="nucleotide sequence ID" value="NZ_FQZU01000014.1"/>
</dbReference>
<proteinExistence type="inferred from homology"/>
<gene>
    <name evidence="11" type="ORF">SAMN02745216_02556</name>
</gene>
<keyword evidence="4 7" id="KW-0285">Flavoprotein</keyword>
<keyword evidence="5 7" id="KW-0274">FAD</keyword>
<evidence type="ECO:0000256" key="4">
    <source>
        <dbReference type="ARBA" id="ARBA00022630"/>
    </source>
</evidence>
<keyword evidence="6 7" id="KW-0560">Oxidoreductase</keyword>
<dbReference type="Gene3D" id="1.20.140.10">
    <property type="entry name" value="Butyryl-CoA Dehydrogenase, subunit A, domain 3"/>
    <property type="match status" value="1"/>
</dbReference>
<sequence length="399" mass="44554">MEFQFTEKELAFRAELEEFIKSALPPDWQERARSWPGGYGAMEYDSEQDRKDAESFKQKMVDEGWFTVSWPKEYGGRGLSNMEQAIYFERTSYYRAPSLNIATAIMGPTILQIGTEENKEDWVPGIAKGEIEMWLGYSEPDAGSDLASIRTTAVREGDEYVLNGQKIWSSLAHASNYGWVIARTDPDGHRHRSVSIIVVDNNTPGVAIRPLINIIGVHSFNEVFFDNVRVPARNLIGQENMGFYYLMTALDFERLIVNIGAFKHGLEMLCGYVKRTERGGKPLGADPHVRRKLAEIAARVEIAYLFYWRTATLLDQGKIPSVESSALKLVTTELSRMLANASMEILGPYSMLMDPAQGAPMNGMAPRGYLDCISATIGAGTSEIQRNIIATRGLGLPSK</sequence>
<evidence type="ECO:0000256" key="6">
    <source>
        <dbReference type="ARBA" id="ARBA00023002"/>
    </source>
</evidence>
<dbReference type="InterPro" id="IPR052161">
    <property type="entry name" value="Mycobact_Acyl-CoA_DH"/>
</dbReference>
<dbReference type="Proteomes" id="UP000183994">
    <property type="component" value="Unassembled WGS sequence"/>
</dbReference>
<dbReference type="Pfam" id="PF02771">
    <property type="entry name" value="Acyl-CoA_dh_N"/>
    <property type="match status" value="1"/>
</dbReference>
<evidence type="ECO:0000313" key="12">
    <source>
        <dbReference type="Proteomes" id="UP000183994"/>
    </source>
</evidence>
<keyword evidence="12" id="KW-1185">Reference proteome</keyword>
<protein>
    <recommendedName>
        <fullName evidence="13">Acyl-CoA dehydrogenase</fullName>
    </recommendedName>
</protein>
<dbReference type="SUPFAM" id="SSF47203">
    <property type="entry name" value="Acyl-CoA dehydrogenase C-terminal domain-like"/>
    <property type="match status" value="1"/>
</dbReference>
<evidence type="ECO:0000256" key="2">
    <source>
        <dbReference type="ARBA" id="ARBA00009347"/>
    </source>
</evidence>